<dbReference type="SUPFAM" id="SSF158949">
    <property type="entry name" value="Smr-associated domain-like"/>
    <property type="match status" value="1"/>
</dbReference>
<protein>
    <submittedName>
        <fullName evidence="2">DUF2027 domain-containing protein</fullName>
    </submittedName>
</protein>
<dbReference type="Pfam" id="PF09640">
    <property type="entry name" value="DUF2027"/>
    <property type="match status" value="1"/>
</dbReference>
<evidence type="ECO:0000259" key="1">
    <source>
        <dbReference type="PROSITE" id="PS50828"/>
    </source>
</evidence>
<evidence type="ECO:0000313" key="2">
    <source>
        <dbReference type="EMBL" id="MPR31995.1"/>
    </source>
</evidence>
<dbReference type="Pfam" id="PF01713">
    <property type="entry name" value="Smr"/>
    <property type="match status" value="1"/>
</dbReference>
<organism evidence="2 3">
    <name type="scientific">Salmonirosea aquatica</name>
    <dbReference type="NCBI Taxonomy" id="2654236"/>
    <lineage>
        <taxon>Bacteria</taxon>
        <taxon>Pseudomonadati</taxon>
        <taxon>Bacteroidota</taxon>
        <taxon>Cytophagia</taxon>
        <taxon>Cytophagales</taxon>
        <taxon>Spirosomataceae</taxon>
        <taxon>Salmonirosea</taxon>
    </lineage>
</organism>
<dbReference type="PROSITE" id="PS50828">
    <property type="entry name" value="SMR"/>
    <property type="match status" value="1"/>
</dbReference>
<dbReference type="InterPro" id="IPR036063">
    <property type="entry name" value="Smr_dom_sf"/>
</dbReference>
<keyword evidence="3" id="KW-1185">Reference proteome</keyword>
<feature type="domain" description="Smr" evidence="1">
    <location>
        <begin position="281"/>
        <end position="324"/>
    </location>
</feature>
<evidence type="ECO:0000313" key="3">
    <source>
        <dbReference type="Proteomes" id="UP000479293"/>
    </source>
</evidence>
<sequence length="324" mass="36895">MNIGDKVRLVHGREEGIVYRFLPGNIVEIEIEDGFRIPVLRNELVTISPVEGERLVRNEPIKKDNVPVSKTRAVFAEKGIYLAFVPINDRELTVHLINNTDWHLPFVTYQEQEGITTGLGSGEMKPRTSYKLTDLLAKNFEQWPVFDIQALYFKEGNGSAKPPFQKKIKCRAQSFYKRKHAAPILQKEAYLYQLDDENETVKAFPGVGISAADLRERMLSPSSEPKTVPTKPDSVVDLHLEKLTTEIGKMSNTEKLTLQLTTFEQQLERAIAAGMHEMTFIHGAGNGVLRNELHRRLSRHQNVQFFEDAQKQKFGYGATFVKIK</sequence>
<proteinExistence type="predicted"/>
<dbReference type="Gene3D" id="2.60.40.1600">
    <property type="entry name" value="Smr-associated-like"/>
    <property type="match status" value="1"/>
</dbReference>
<dbReference type="InterPro" id="IPR002625">
    <property type="entry name" value="Smr_dom"/>
</dbReference>
<dbReference type="Gene3D" id="3.30.1370.110">
    <property type="match status" value="1"/>
</dbReference>
<dbReference type="Proteomes" id="UP000479293">
    <property type="component" value="Unassembled WGS sequence"/>
</dbReference>
<dbReference type="AlphaFoldDB" id="A0A7C9BFI9"/>
<dbReference type="InterPro" id="IPR018598">
    <property type="entry name" value="DUF2027"/>
</dbReference>
<dbReference type="InterPro" id="IPR036781">
    <property type="entry name" value="Smr_assoc-like_sf"/>
</dbReference>
<reference evidence="2 3" key="1">
    <citation type="submission" date="2019-10" db="EMBL/GenBank/DDBJ databases">
        <title>Draft Genome Sequence of Cytophagaceae sp. SJW1-29.</title>
        <authorList>
            <person name="Choi A."/>
        </authorList>
    </citation>
    <scope>NUCLEOTIDE SEQUENCE [LARGE SCALE GENOMIC DNA]</scope>
    <source>
        <strain evidence="2 3">SJW1-29</strain>
    </source>
</reference>
<accession>A0A7C9BFI9</accession>
<comment type="caution">
    <text evidence="2">The sequence shown here is derived from an EMBL/GenBank/DDBJ whole genome shotgun (WGS) entry which is preliminary data.</text>
</comment>
<name>A0A7C9BFI9_9BACT</name>
<gene>
    <name evidence="2" type="ORF">GBK04_01200</name>
</gene>
<dbReference type="EMBL" id="WHLY01000002">
    <property type="protein sequence ID" value="MPR31995.1"/>
    <property type="molecule type" value="Genomic_DNA"/>
</dbReference>